<dbReference type="RefSeq" id="WP_146954106.1">
    <property type="nucleotide sequence ID" value="NZ_BAABBJ010000014.1"/>
</dbReference>
<evidence type="ECO:0000313" key="4">
    <source>
        <dbReference type="EMBL" id="GEP70337.1"/>
    </source>
</evidence>
<feature type="transmembrane region" description="Helical" evidence="2">
    <location>
        <begin position="134"/>
        <end position="151"/>
    </location>
</feature>
<dbReference type="OrthoDB" id="5149292at2"/>
<evidence type="ECO:0000313" key="5">
    <source>
        <dbReference type="Proteomes" id="UP000321798"/>
    </source>
</evidence>
<name>A0A512PGL2_9CELL</name>
<reference evidence="4 5" key="1">
    <citation type="submission" date="2019-07" db="EMBL/GenBank/DDBJ databases">
        <title>Whole genome shotgun sequence of Cellulomonas soli NBRC 109434.</title>
        <authorList>
            <person name="Hosoyama A."/>
            <person name="Uohara A."/>
            <person name="Ohji S."/>
            <person name="Ichikawa N."/>
        </authorList>
    </citation>
    <scope>NUCLEOTIDE SEQUENCE [LARGE SCALE GENOMIC DNA]</scope>
    <source>
        <strain evidence="4 5">NBRC 109434</strain>
    </source>
</reference>
<gene>
    <name evidence="4" type="ORF">CSO01_30520</name>
</gene>
<evidence type="ECO:0000256" key="1">
    <source>
        <dbReference type="SAM" id="MobiDB-lite"/>
    </source>
</evidence>
<keyword evidence="2" id="KW-0812">Transmembrane</keyword>
<dbReference type="AlphaFoldDB" id="A0A512PGL2"/>
<keyword evidence="5" id="KW-1185">Reference proteome</keyword>
<protein>
    <recommendedName>
        <fullName evidence="3">DUF2510 domain-containing protein</fullName>
    </recommendedName>
</protein>
<keyword evidence="2" id="KW-0472">Membrane</keyword>
<sequence>MTDNGFPPAGWYADGATVGVLRWFDGSAWTEHTTPDPEHRPAPVPAPPPTATAAATPWAGTGTGTGWGTEAGFGAATGSGFGATTGSGFGSGFGSTVPSKLGQALGTDRITENPDFQRNRLDEARRVRRTAGQIYTGALTVLLLAGAVGLWRGGTDMVWYGAAVGATLLAARALRDYRRAVFRGAPPLPAGGWVLVGVGLVAALAVFLSVPVVAAVQITDMVERATQ</sequence>
<dbReference type="EMBL" id="BKAL01000011">
    <property type="protein sequence ID" value="GEP70337.1"/>
    <property type="molecule type" value="Genomic_DNA"/>
</dbReference>
<proteinExistence type="predicted"/>
<evidence type="ECO:0000256" key="2">
    <source>
        <dbReference type="SAM" id="Phobius"/>
    </source>
</evidence>
<dbReference type="Proteomes" id="UP000321798">
    <property type="component" value="Unassembled WGS sequence"/>
</dbReference>
<feature type="region of interest" description="Disordered" evidence="1">
    <location>
        <begin position="29"/>
        <end position="54"/>
    </location>
</feature>
<comment type="caution">
    <text evidence="4">The sequence shown here is derived from an EMBL/GenBank/DDBJ whole genome shotgun (WGS) entry which is preliminary data.</text>
</comment>
<feature type="domain" description="DUF2510" evidence="3">
    <location>
        <begin position="9"/>
        <end position="41"/>
    </location>
</feature>
<keyword evidence="2" id="KW-1133">Transmembrane helix</keyword>
<dbReference type="InterPro" id="IPR018929">
    <property type="entry name" value="DUF2510"/>
</dbReference>
<evidence type="ECO:0000259" key="3">
    <source>
        <dbReference type="Pfam" id="PF10708"/>
    </source>
</evidence>
<organism evidence="4 5">
    <name type="scientific">Cellulomonas soli</name>
    <dbReference type="NCBI Taxonomy" id="931535"/>
    <lineage>
        <taxon>Bacteria</taxon>
        <taxon>Bacillati</taxon>
        <taxon>Actinomycetota</taxon>
        <taxon>Actinomycetes</taxon>
        <taxon>Micrococcales</taxon>
        <taxon>Cellulomonadaceae</taxon>
        <taxon>Cellulomonas</taxon>
    </lineage>
</organism>
<accession>A0A512PGL2</accession>
<feature type="transmembrane region" description="Helical" evidence="2">
    <location>
        <begin position="194"/>
        <end position="218"/>
    </location>
</feature>
<feature type="transmembrane region" description="Helical" evidence="2">
    <location>
        <begin position="157"/>
        <end position="174"/>
    </location>
</feature>
<dbReference type="Pfam" id="PF10708">
    <property type="entry name" value="DUF2510"/>
    <property type="match status" value="1"/>
</dbReference>